<evidence type="ECO:0000313" key="1">
    <source>
        <dbReference type="EMBL" id="KAH3690436.1"/>
    </source>
</evidence>
<dbReference type="Proteomes" id="UP000828390">
    <property type="component" value="Unassembled WGS sequence"/>
</dbReference>
<evidence type="ECO:0000313" key="2">
    <source>
        <dbReference type="Proteomes" id="UP000828390"/>
    </source>
</evidence>
<reference evidence="1" key="2">
    <citation type="submission" date="2020-11" db="EMBL/GenBank/DDBJ databases">
        <authorList>
            <person name="McCartney M.A."/>
            <person name="Auch B."/>
            <person name="Kono T."/>
            <person name="Mallez S."/>
            <person name="Becker A."/>
            <person name="Gohl D.M."/>
            <person name="Silverstein K.A.T."/>
            <person name="Koren S."/>
            <person name="Bechman K.B."/>
            <person name="Herman A."/>
            <person name="Abrahante J.E."/>
            <person name="Garbe J."/>
        </authorList>
    </citation>
    <scope>NUCLEOTIDE SEQUENCE</scope>
    <source>
        <strain evidence="1">Duluth1</strain>
        <tissue evidence="1">Whole animal</tissue>
    </source>
</reference>
<keyword evidence="2" id="KW-1185">Reference proteome</keyword>
<dbReference type="AlphaFoldDB" id="A0A9D3Y1X2"/>
<sequence length="110" mass="12733">MFVKQPYKQQKSRPAFDTTRAHEVVLERTFTDRNRIRTGGVPQEFRTNRKLKYEDSTSNGDLCPFYPVENMEHAQNLPTDGTDVTGLRRTRSGFTGYETDIKRIRTDTSG</sequence>
<name>A0A9D3Y1X2_DREPO</name>
<accession>A0A9D3Y1X2</accession>
<dbReference type="EMBL" id="JAIWYP010000064">
    <property type="protein sequence ID" value="KAH3690436.1"/>
    <property type="molecule type" value="Genomic_DNA"/>
</dbReference>
<proteinExistence type="predicted"/>
<protein>
    <submittedName>
        <fullName evidence="1">Uncharacterized protein</fullName>
    </submittedName>
</protein>
<gene>
    <name evidence="1" type="ORF">DPMN_193754</name>
</gene>
<comment type="caution">
    <text evidence="1">The sequence shown here is derived from an EMBL/GenBank/DDBJ whole genome shotgun (WGS) entry which is preliminary data.</text>
</comment>
<reference evidence="1" key="1">
    <citation type="journal article" date="2019" name="bioRxiv">
        <title>The Genome of the Zebra Mussel, Dreissena polymorpha: A Resource for Invasive Species Research.</title>
        <authorList>
            <person name="McCartney M.A."/>
            <person name="Auch B."/>
            <person name="Kono T."/>
            <person name="Mallez S."/>
            <person name="Zhang Y."/>
            <person name="Obille A."/>
            <person name="Becker A."/>
            <person name="Abrahante J.E."/>
            <person name="Garbe J."/>
            <person name="Badalamenti J.P."/>
            <person name="Herman A."/>
            <person name="Mangelson H."/>
            <person name="Liachko I."/>
            <person name="Sullivan S."/>
            <person name="Sone E.D."/>
            <person name="Koren S."/>
            <person name="Silverstein K.A.T."/>
            <person name="Beckman K.B."/>
            <person name="Gohl D.M."/>
        </authorList>
    </citation>
    <scope>NUCLEOTIDE SEQUENCE</scope>
    <source>
        <strain evidence="1">Duluth1</strain>
        <tissue evidence="1">Whole animal</tissue>
    </source>
</reference>
<organism evidence="1 2">
    <name type="scientific">Dreissena polymorpha</name>
    <name type="common">Zebra mussel</name>
    <name type="synonym">Mytilus polymorpha</name>
    <dbReference type="NCBI Taxonomy" id="45954"/>
    <lineage>
        <taxon>Eukaryota</taxon>
        <taxon>Metazoa</taxon>
        <taxon>Spiralia</taxon>
        <taxon>Lophotrochozoa</taxon>
        <taxon>Mollusca</taxon>
        <taxon>Bivalvia</taxon>
        <taxon>Autobranchia</taxon>
        <taxon>Heteroconchia</taxon>
        <taxon>Euheterodonta</taxon>
        <taxon>Imparidentia</taxon>
        <taxon>Neoheterodontei</taxon>
        <taxon>Myida</taxon>
        <taxon>Dreissenoidea</taxon>
        <taxon>Dreissenidae</taxon>
        <taxon>Dreissena</taxon>
    </lineage>
</organism>